<evidence type="ECO:0000313" key="8">
    <source>
        <dbReference type="Proteomes" id="UP000028521"/>
    </source>
</evidence>
<dbReference type="GO" id="GO:0016491">
    <property type="term" value="F:oxidoreductase activity"/>
    <property type="evidence" value="ECO:0007669"/>
    <property type="project" value="UniProtKB-KW"/>
</dbReference>
<evidence type="ECO:0000313" key="7">
    <source>
        <dbReference type="EMBL" id="KFB01888.1"/>
    </source>
</evidence>
<feature type="domain" description="FAD-binding PCMH-type" evidence="6">
    <location>
        <begin position="29"/>
        <end position="199"/>
    </location>
</feature>
<evidence type="ECO:0000256" key="2">
    <source>
        <dbReference type="ARBA" id="ARBA00005466"/>
    </source>
</evidence>
<dbReference type="RefSeq" id="WP_036119071.1">
    <property type="nucleotide sequence ID" value="NZ_BMET01000005.1"/>
</dbReference>
<evidence type="ECO:0000256" key="1">
    <source>
        <dbReference type="ARBA" id="ARBA00001974"/>
    </source>
</evidence>
<gene>
    <name evidence="7" type="ORF">IA57_03190</name>
</gene>
<keyword evidence="3" id="KW-0285">Flavoprotein</keyword>
<dbReference type="Gene3D" id="3.30.465.10">
    <property type="match status" value="1"/>
</dbReference>
<sequence length="451" mass="50394">MSHQDLTGEVITPQDTNYDEARAIYNAMIDKKPAVIVKCKNTQDVVNAVNHARENNIEVSIKSGGHNGAGLALVDDGLVIDLSEMKAFDIDPNAKTIRVDPGFTLGEIGEITQEYGLYLPFGINGTTGISGLTLGGGLGYLSRKGGLTIDNLLECKVVLANGDVVTANTNTNPDLFWALRGGGGNFGVVVSFQFKLLSVGTVYGGPMIWEMDDAEETFRLYDEFTKTDDQDLYGFYAFLTVPPAPPFPEEHWNKRCCGVVWNYTGPLDKAEAILRPMREKTNPIIDFVGEMPMHQLNTLFDALYPKGLQWYWRAHFINEVSDESLAINIKYGKAIPNVHTTTHFYPIDGKVHEVANHETAWANRGVRWAQVIVGVDPQPENAQIITDWCKNYYDELIPYAANQGAYVNFMMEEGQERIKASYKDNYEKLVAVKTKYDPTNFFHINQNIKPD</sequence>
<dbReference type="InterPro" id="IPR012951">
    <property type="entry name" value="BBE"/>
</dbReference>
<dbReference type="OrthoDB" id="545125at2"/>
<dbReference type="InterPro" id="IPR016166">
    <property type="entry name" value="FAD-bd_PCMH"/>
</dbReference>
<dbReference type="SUPFAM" id="SSF56176">
    <property type="entry name" value="FAD-binding/transporter-associated domain-like"/>
    <property type="match status" value="1"/>
</dbReference>
<dbReference type="AlphaFoldDB" id="A0A084TMF2"/>
<dbReference type="InterPro" id="IPR016169">
    <property type="entry name" value="FAD-bd_PCMH_sub2"/>
</dbReference>
<evidence type="ECO:0000256" key="4">
    <source>
        <dbReference type="ARBA" id="ARBA00022827"/>
    </source>
</evidence>
<keyword evidence="8" id="KW-1185">Reference proteome</keyword>
<dbReference type="Gene3D" id="3.40.462.20">
    <property type="match status" value="1"/>
</dbReference>
<dbReference type="PROSITE" id="PS00862">
    <property type="entry name" value="OX2_COVAL_FAD"/>
    <property type="match status" value="1"/>
</dbReference>
<dbReference type="InterPro" id="IPR050416">
    <property type="entry name" value="FAD-linked_Oxidoreductase"/>
</dbReference>
<dbReference type="PROSITE" id="PS51387">
    <property type="entry name" value="FAD_PCMH"/>
    <property type="match status" value="1"/>
</dbReference>
<dbReference type="Gene3D" id="3.30.43.10">
    <property type="entry name" value="Uridine Diphospho-n-acetylenolpyruvylglucosamine Reductase, domain 2"/>
    <property type="match status" value="1"/>
</dbReference>
<dbReference type="Pfam" id="PF01565">
    <property type="entry name" value="FAD_binding_4"/>
    <property type="match status" value="1"/>
</dbReference>
<dbReference type="STRING" id="1197477.IA57_03190"/>
<protein>
    <submittedName>
        <fullName evidence="7">Oxidoreductase</fullName>
    </submittedName>
</protein>
<proteinExistence type="inferred from homology"/>
<dbReference type="GO" id="GO:0071949">
    <property type="term" value="F:FAD binding"/>
    <property type="evidence" value="ECO:0007669"/>
    <property type="project" value="InterPro"/>
</dbReference>
<organism evidence="7 8">
    <name type="scientific">Mangrovimonas yunxiaonensis</name>
    <dbReference type="NCBI Taxonomy" id="1197477"/>
    <lineage>
        <taxon>Bacteria</taxon>
        <taxon>Pseudomonadati</taxon>
        <taxon>Bacteroidota</taxon>
        <taxon>Flavobacteriia</taxon>
        <taxon>Flavobacteriales</taxon>
        <taxon>Flavobacteriaceae</taxon>
        <taxon>Mangrovimonas</taxon>
    </lineage>
</organism>
<dbReference type="PANTHER" id="PTHR42973:SF39">
    <property type="entry name" value="FAD-BINDING PCMH-TYPE DOMAIN-CONTAINING PROTEIN"/>
    <property type="match status" value="1"/>
</dbReference>
<reference evidence="7 8" key="1">
    <citation type="journal article" date="2014" name="Genome Announc.">
        <title>Draft Genome Sequence of the Algicidal Bacterium Mangrovimonas yunxiaonensis Strain LY01.</title>
        <authorList>
            <person name="Li Y."/>
            <person name="Zhu H."/>
            <person name="Li C."/>
            <person name="Zhang H."/>
            <person name="Chen Z."/>
            <person name="Zheng W."/>
            <person name="Xu H."/>
            <person name="Zheng T."/>
        </authorList>
    </citation>
    <scope>NUCLEOTIDE SEQUENCE [LARGE SCALE GENOMIC DNA]</scope>
    <source>
        <strain evidence="7 8">LY01</strain>
    </source>
</reference>
<dbReference type="InterPro" id="IPR016167">
    <property type="entry name" value="FAD-bd_PCMH_sub1"/>
</dbReference>
<dbReference type="InterPro" id="IPR006094">
    <property type="entry name" value="Oxid_FAD_bind_N"/>
</dbReference>
<name>A0A084TMF2_9FLAO</name>
<reference evidence="8" key="2">
    <citation type="submission" date="2014-07" db="EMBL/GenBank/DDBJ databases">
        <title>Genome sequence of Mangrovimonas yunxiaonensis.</title>
        <authorList>
            <person name="Li Y."/>
            <person name="Zheng T."/>
        </authorList>
    </citation>
    <scope>NUCLEOTIDE SEQUENCE [LARGE SCALE GENOMIC DNA]</scope>
    <source>
        <strain evidence="8">LY01</strain>
    </source>
</reference>
<dbReference type="Proteomes" id="UP000028521">
    <property type="component" value="Unassembled WGS sequence"/>
</dbReference>
<evidence type="ECO:0000259" key="6">
    <source>
        <dbReference type="PROSITE" id="PS51387"/>
    </source>
</evidence>
<dbReference type="PANTHER" id="PTHR42973">
    <property type="entry name" value="BINDING OXIDOREDUCTASE, PUTATIVE (AFU_ORTHOLOGUE AFUA_1G17690)-RELATED"/>
    <property type="match status" value="1"/>
</dbReference>
<dbReference type="InterPro" id="IPR036318">
    <property type="entry name" value="FAD-bd_PCMH-like_sf"/>
</dbReference>
<keyword evidence="4" id="KW-0274">FAD</keyword>
<keyword evidence="5" id="KW-0560">Oxidoreductase</keyword>
<evidence type="ECO:0000256" key="3">
    <source>
        <dbReference type="ARBA" id="ARBA00022630"/>
    </source>
</evidence>
<evidence type="ECO:0000256" key="5">
    <source>
        <dbReference type="ARBA" id="ARBA00023002"/>
    </source>
</evidence>
<dbReference type="EMBL" id="JPFK01000003">
    <property type="protein sequence ID" value="KFB01888.1"/>
    <property type="molecule type" value="Genomic_DNA"/>
</dbReference>
<dbReference type="Pfam" id="PF08031">
    <property type="entry name" value="BBE"/>
    <property type="match status" value="1"/>
</dbReference>
<dbReference type="eggNOG" id="COG0277">
    <property type="taxonomic scope" value="Bacteria"/>
</dbReference>
<comment type="cofactor">
    <cofactor evidence="1">
        <name>FAD</name>
        <dbReference type="ChEBI" id="CHEBI:57692"/>
    </cofactor>
</comment>
<comment type="caution">
    <text evidence="7">The sequence shown here is derived from an EMBL/GenBank/DDBJ whole genome shotgun (WGS) entry which is preliminary data.</text>
</comment>
<comment type="similarity">
    <text evidence="2">Belongs to the oxygen-dependent FAD-linked oxidoreductase family.</text>
</comment>
<dbReference type="InterPro" id="IPR006093">
    <property type="entry name" value="Oxy_OxRdtase_FAD_BS"/>
</dbReference>
<accession>A0A084TMF2</accession>